<name>A0A6J0VB83_9SAUR</name>
<evidence type="ECO:0000256" key="5">
    <source>
        <dbReference type="ARBA" id="ARBA00023180"/>
    </source>
</evidence>
<keyword evidence="2" id="KW-0646">Protease inhibitor</keyword>
<feature type="compositionally biased region" description="Basic and acidic residues" evidence="7">
    <location>
        <begin position="32"/>
        <end position="49"/>
    </location>
</feature>
<proteinExistence type="inferred from homology"/>
<feature type="signal peptide" evidence="8">
    <location>
        <begin position="1"/>
        <end position="16"/>
    </location>
</feature>
<evidence type="ECO:0000256" key="2">
    <source>
        <dbReference type="ARBA" id="ARBA00022690"/>
    </source>
</evidence>
<feature type="region of interest" description="Disordered" evidence="7">
    <location>
        <begin position="22"/>
        <end position="49"/>
    </location>
</feature>
<evidence type="ECO:0000256" key="3">
    <source>
        <dbReference type="ARBA" id="ARBA00022729"/>
    </source>
</evidence>
<evidence type="ECO:0000313" key="11">
    <source>
        <dbReference type="RefSeq" id="XP_020670092.2"/>
    </source>
</evidence>
<dbReference type="InterPro" id="IPR036186">
    <property type="entry name" value="Serpin_sf"/>
</dbReference>
<dbReference type="AlphaFoldDB" id="A0A6J0VB83"/>
<feature type="domain" description="Serpin" evidence="9">
    <location>
        <begin position="64"/>
        <end position="441"/>
    </location>
</feature>
<feature type="chain" id="PRO_5047315096" evidence="8">
    <location>
        <begin position="17"/>
        <end position="446"/>
    </location>
</feature>
<sequence>MKSIIYLLLCCVQINCYPLSGDQNNQDDNREDSDLKRKHPFLDKEDKKPTDYDKITSINVDFAFRFYNQIISGTADKNVFLSPLGISTAFAMLALGAKSETQVQLLKGLGVNLSEIKEEEIHEGFHYLLHNRPYAKSEVTMWTEPEVNIGNALFVEENLKPLPEFSKGIKALYEAESFSCNFSNYIEAEEQINDYIMNKTGGKIPHSVDRLDQTTVMVLVNYITFKADWKLAFDTASITEEDFFVDANRTVKVNLMSQEGYYKYLRDDVLSSWVVEIDFRGDGIAETYRDDITALFILPDEGKMKYLEGALLKESISKWVTFFRTSAYENLHLSIPKFTISSSYDLKDIMEKLGVTDIFNNDADLSGINGERNLKVSKIVHKAVLDIRESGTEEEKVTTIWSWPVFHLVSSTPIIKFNKPYMMVILDKRINIIFLAKMVDPTEGGT</sequence>
<evidence type="ECO:0000259" key="9">
    <source>
        <dbReference type="SMART" id="SM00093"/>
    </source>
</evidence>
<dbReference type="PANTHER" id="PTHR11461">
    <property type="entry name" value="SERINE PROTEASE INHIBITOR, SERPIN"/>
    <property type="match status" value="1"/>
</dbReference>
<dbReference type="KEGG" id="pvt:110090683"/>
<evidence type="ECO:0000256" key="8">
    <source>
        <dbReference type="SAM" id="SignalP"/>
    </source>
</evidence>
<gene>
    <name evidence="11" type="primary">LOC110090683</name>
</gene>
<dbReference type="GO" id="GO:0004867">
    <property type="term" value="F:serine-type endopeptidase inhibitor activity"/>
    <property type="evidence" value="ECO:0007669"/>
    <property type="project" value="UniProtKB-KW"/>
</dbReference>
<dbReference type="Proteomes" id="UP001652642">
    <property type="component" value="Chromosome 1"/>
</dbReference>
<reference evidence="10" key="1">
    <citation type="submission" date="2025-05" db="UniProtKB">
        <authorList>
            <consortium name="RefSeq"/>
        </authorList>
    </citation>
    <scope>NUCLEOTIDE SEQUENCE [LARGE SCALE GENOMIC DNA]</scope>
</reference>
<evidence type="ECO:0000256" key="1">
    <source>
        <dbReference type="ARBA" id="ARBA00009500"/>
    </source>
</evidence>
<dbReference type="InterPro" id="IPR042185">
    <property type="entry name" value="Serpin_sf_2"/>
</dbReference>
<keyword evidence="4" id="KW-0722">Serine protease inhibitor</keyword>
<dbReference type="GeneID" id="110090683"/>
<comment type="similarity">
    <text evidence="1 6">Belongs to the serpin family.</text>
</comment>
<evidence type="ECO:0000256" key="7">
    <source>
        <dbReference type="SAM" id="MobiDB-lite"/>
    </source>
</evidence>
<dbReference type="Gene3D" id="3.30.497.10">
    <property type="entry name" value="Antithrombin, subunit I, domain 2"/>
    <property type="match status" value="1"/>
</dbReference>
<dbReference type="GO" id="GO:0005615">
    <property type="term" value="C:extracellular space"/>
    <property type="evidence" value="ECO:0007669"/>
    <property type="project" value="InterPro"/>
</dbReference>
<keyword evidence="3 8" id="KW-0732">Signal</keyword>
<dbReference type="SMART" id="SM00093">
    <property type="entry name" value="SERPIN"/>
    <property type="match status" value="1"/>
</dbReference>
<dbReference type="OrthoDB" id="9047132at2759"/>
<dbReference type="RefSeq" id="XP_020670092.2">
    <property type="nucleotide sequence ID" value="XM_020814433.2"/>
</dbReference>
<keyword evidence="10" id="KW-1185">Reference proteome</keyword>
<protein>
    <submittedName>
        <fullName evidence="11">Alpha-1-antitrypsin-like</fullName>
    </submittedName>
</protein>
<dbReference type="InterPro" id="IPR023796">
    <property type="entry name" value="Serpin_dom"/>
</dbReference>
<dbReference type="InterPro" id="IPR042178">
    <property type="entry name" value="Serpin_sf_1"/>
</dbReference>
<dbReference type="Gene3D" id="2.30.39.10">
    <property type="entry name" value="Alpha-1-antitrypsin, domain 1"/>
    <property type="match status" value="1"/>
</dbReference>
<evidence type="ECO:0000256" key="6">
    <source>
        <dbReference type="RuleBase" id="RU000411"/>
    </source>
</evidence>
<evidence type="ECO:0000256" key="4">
    <source>
        <dbReference type="ARBA" id="ARBA00022900"/>
    </source>
</evidence>
<dbReference type="SUPFAM" id="SSF56574">
    <property type="entry name" value="Serpins"/>
    <property type="match status" value="1"/>
</dbReference>
<dbReference type="InterPro" id="IPR000215">
    <property type="entry name" value="Serpin_fam"/>
</dbReference>
<dbReference type="CDD" id="cd19548">
    <property type="entry name" value="serpinA_A1AT-like"/>
    <property type="match status" value="1"/>
</dbReference>
<dbReference type="PANTHER" id="PTHR11461:SF165">
    <property type="entry name" value="ALPHA-1-ANTITRYPSIN"/>
    <property type="match status" value="1"/>
</dbReference>
<organism evidence="10 11">
    <name type="scientific">Pogona vitticeps</name>
    <name type="common">central bearded dragon</name>
    <dbReference type="NCBI Taxonomy" id="103695"/>
    <lineage>
        <taxon>Eukaryota</taxon>
        <taxon>Metazoa</taxon>
        <taxon>Chordata</taxon>
        <taxon>Craniata</taxon>
        <taxon>Vertebrata</taxon>
        <taxon>Euteleostomi</taxon>
        <taxon>Lepidosauria</taxon>
        <taxon>Squamata</taxon>
        <taxon>Bifurcata</taxon>
        <taxon>Unidentata</taxon>
        <taxon>Episquamata</taxon>
        <taxon>Toxicofera</taxon>
        <taxon>Iguania</taxon>
        <taxon>Acrodonta</taxon>
        <taxon>Agamidae</taxon>
        <taxon>Amphibolurinae</taxon>
        <taxon>Pogona</taxon>
    </lineage>
</organism>
<keyword evidence="5" id="KW-0325">Glycoprotein</keyword>
<reference evidence="11" key="2">
    <citation type="submission" date="2025-08" db="UniProtKB">
        <authorList>
            <consortium name="RefSeq"/>
        </authorList>
    </citation>
    <scope>IDENTIFICATION</scope>
</reference>
<dbReference type="Pfam" id="PF00079">
    <property type="entry name" value="Serpin"/>
    <property type="match status" value="1"/>
</dbReference>
<dbReference type="InParanoid" id="A0A6J0VB83"/>
<accession>A0A6J0VB83</accession>
<evidence type="ECO:0000313" key="10">
    <source>
        <dbReference type="Proteomes" id="UP001652642"/>
    </source>
</evidence>